<protein>
    <submittedName>
        <fullName evidence="2">Uncharacterized protein</fullName>
    </submittedName>
</protein>
<proteinExistence type="predicted"/>
<dbReference type="EMBL" id="JACJTB010000009">
    <property type="protein sequence ID" value="MBD2594671.1"/>
    <property type="molecule type" value="Genomic_DNA"/>
</dbReference>
<keyword evidence="1" id="KW-0812">Transmembrane</keyword>
<sequence>MYPVSEGVCADKGGVWGYITVPSGLMAIAPLLGLLWMVRVRSPDLVGWVERSGTQQMP</sequence>
<feature type="transmembrane region" description="Helical" evidence="1">
    <location>
        <begin position="15"/>
        <end position="38"/>
    </location>
</feature>
<evidence type="ECO:0000313" key="3">
    <source>
        <dbReference type="Proteomes" id="UP000603457"/>
    </source>
</evidence>
<dbReference type="Proteomes" id="UP000603457">
    <property type="component" value="Unassembled WGS sequence"/>
</dbReference>
<name>A0ABR8FV71_9NOSO</name>
<reference evidence="2 3" key="1">
    <citation type="journal article" date="2020" name="ISME J.">
        <title>Comparative genomics reveals insights into cyanobacterial evolution and habitat adaptation.</title>
        <authorList>
            <person name="Chen M.Y."/>
            <person name="Teng W.K."/>
            <person name="Zhao L."/>
            <person name="Hu C.X."/>
            <person name="Zhou Y.K."/>
            <person name="Han B.P."/>
            <person name="Song L.R."/>
            <person name="Shu W.S."/>
        </authorList>
    </citation>
    <scope>NUCLEOTIDE SEQUENCE [LARGE SCALE GENOMIC DNA]</scope>
    <source>
        <strain evidence="2 3">FACHB-130</strain>
    </source>
</reference>
<keyword evidence="1" id="KW-1133">Transmembrane helix</keyword>
<gene>
    <name evidence="2" type="ORF">H6G74_10070</name>
</gene>
<accession>A0ABR8FV71</accession>
<evidence type="ECO:0000313" key="2">
    <source>
        <dbReference type="EMBL" id="MBD2594671.1"/>
    </source>
</evidence>
<comment type="caution">
    <text evidence="2">The sequence shown here is derived from an EMBL/GenBank/DDBJ whole genome shotgun (WGS) entry which is preliminary data.</text>
</comment>
<dbReference type="RefSeq" id="WP_190967522.1">
    <property type="nucleotide sequence ID" value="NZ_JACJTB010000009.1"/>
</dbReference>
<evidence type="ECO:0000256" key="1">
    <source>
        <dbReference type="SAM" id="Phobius"/>
    </source>
</evidence>
<keyword evidence="1" id="KW-0472">Membrane</keyword>
<organism evidence="2 3">
    <name type="scientific">Nostoc spongiaeforme FACHB-130</name>
    <dbReference type="NCBI Taxonomy" id="1357510"/>
    <lineage>
        <taxon>Bacteria</taxon>
        <taxon>Bacillati</taxon>
        <taxon>Cyanobacteriota</taxon>
        <taxon>Cyanophyceae</taxon>
        <taxon>Nostocales</taxon>
        <taxon>Nostocaceae</taxon>
        <taxon>Nostoc</taxon>
    </lineage>
</organism>
<keyword evidence="3" id="KW-1185">Reference proteome</keyword>